<keyword evidence="2" id="KW-0732">Signal</keyword>
<feature type="transmembrane region" description="Helical" evidence="1">
    <location>
        <begin position="407"/>
        <end position="424"/>
    </location>
</feature>
<dbReference type="Proteomes" id="UP000095283">
    <property type="component" value="Unplaced"/>
</dbReference>
<name>A0A1I7XQ00_HETBA</name>
<evidence type="ECO:0000256" key="2">
    <source>
        <dbReference type="SAM" id="SignalP"/>
    </source>
</evidence>
<dbReference type="AlphaFoldDB" id="A0A1I7XQ00"/>
<keyword evidence="1" id="KW-0472">Membrane</keyword>
<feature type="chain" id="PRO_5013176006" evidence="2">
    <location>
        <begin position="16"/>
        <end position="505"/>
    </location>
</feature>
<dbReference type="WBParaSite" id="Hba_19816">
    <property type="protein sequence ID" value="Hba_19816"/>
    <property type="gene ID" value="Hba_19816"/>
</dbReference>
<keyword evidence="3" id="KW-1185">Reference proteome</keyword>
<evidence type="ECO:0000313" key="3">
    <source>
        <dbReference type="Proteomes" id="UP000095283"/>
    </source>
</evidence>
<sequence>MWAIVLLPMIYHCFASELGRATRHREIIGRELMRQGYCDIIKESSQAKLFPEHIDEHMSMKAEQARKIGNTIYEVVGLHMADFDDLQKRSLTRDSDEIFEIAANVRIRLSRDLQDRICDAERFVPHVERLEKENIMSCKQVSPFPPASYLPRSSHLDSGSLLVLSSCLSTYHLSITIVLILLSHYKAFFVRYRCVVHVFPDHCHYAYYETDDLMVSSSNLSKEIQEKKLILPSARPKFSETGSGHHPDKNISPKIDRRNIILTIDRDSNGKIVHGARKNVTNTFTDKNVSNQGKSNKSLWINWNYERQDDQQIFLSTSAAQIASFETWKLHRELYIERLEQFIDKFSNHLSSITLVSCFLQMAVCLVLAIIVPNISTFLTGMFKSAHCTAFKYLVHKKFLFRNLNKLLFIVITLAALFYSDFNYREYLTGDILRNLHEIILLESEQAKLYKRDWIVVLWQNLERNIVDNNILHSLKLTRATMIDELERYKKAWKRATNCGKNSNS</sequence>
<feature type="transmembrane region" description="Helical" evidence="1">
    <location>
        <begin position="161"/>
        <end position="182"/>
    </location>
</feature>
<keyword evidence="1" id="KW-1133">Transmembrane helix</keyword>
<organism evidence="3 4">
    <name type="scientific">Heterorhabditis bacteriophora</name>
    <name type="common">Entomopathogenic nematode worm</name>
    <dbReference type="NCBI Taxonomy" id="37862"/>
    <lineage>
        <taxon>Eukaryota</taxon>
        <taxon>Metazoa</taxon>
        <taxon>Ecdysozoa</taxon>
        <taxon>Nematoda</taxon>
        <taxon>Chromadorea</taxon>
        <taxon>Rhabditida</taxon>
        <taxon>Rhabditina</taxon>
        <taxon>Rhabditomorpha</taxon>
        <taxon>Strongyloidea</taxon>
        <taxon>Heterorhabditidae</taxon>
        <taxon>Heterorhabditis</taxon>
    </lineage>
</organism>
<evidence type="ECO:0000313" key="4">
    <source>
        <dbReference type="WBParaSite" id="Hba_19816"/>
    </source>
</evidence>
<accession>A0A1I7XQ00</accession>
<proteinExistence type="predicted"/>
<keyword evidence="1" id="KW-0812">Transmembrane</keyword>
<evidence type="ECO:0000256" key="1">
    <source>
        <dbReference type="SAM" id="Phobius"/>
    </source>
</evidence>
<feature type="transmembrane region" description="Helical" evidence="1">
    <location>
        <begin position="353"/>
        <end position="372"/>
    </location>
</feature>
<feature type="signal peptide" evidence="2">
    <location>
        <begin position="1"/>
        <end position="15"/>
    </location>
</feature>
<reference evidence="4" key="1">
    <citation type="submission" date="2016-11" db="UniProtKB">
        <authorList>
            <consortium name="WormBaseParasite"/>
        </authorList>
    </citation>
    <scope>IDENTIFICATION</scope>
</reference>
<protein>
    <submittedName>
        <fullName evidence="4">Chloride channel CLIC-like protein 1</fullName>
    </submittedName>
</protein>